<feature type="compositionally biased region" description="Polar residues" evidence="1">
    <location>
        <begin position="183"/>
        <end position="197"/>
    </location>
</feature>
<evidence type="ECO:0008006" key="4">
    <source>
        <dbReference type="Google" id="ProtNLM"/>
    </source>
</evidence>
<reference evidence="3" key="1">
    <citation type="journal article" date="2016" name="Genome Announc.">
        <title>Genome sequence of Ustilaginoidea virens IPU010, a rice pathogenic fungus causing false smut.</title>
        <authorList>
            <person name="Kumagai T."/>
            <person name="Ishii T."/>
            <person name="Terai G."/>
            <person name="Umemura M."/>
            <person name="Machida M."/>
            <person name="Asai K."/>
        </authorList>
    </citation>
    <scope>NUCLEOTIDE SEQUENCE [LARGE SCALE GENOMIC DNA]</scope>
    <source>
        <strain evidence="3">IPU010</strain>
    </source>
</reference>
<accession>A0A1B5L5T1</accession>
<dbReference type="InterPro" id="IPR052635">
    <property type="entry name" value="Sec_Metab_Biosynth_Reg"/>
</dbReference>
<gene>
    <name evidence="2" type="ORF">UVI_02029920</name>
</gene>
<evidence type="ECO:0000313" key="3">
    <source>
        <dbReference type="Proteomes" id="UP000054053"/>
    </source>
</evidence>
<feature type="region of interest" description="Disordered" evidence="1">
    <location>
        <begin position="142"/>
        <end position="197"/>
    </location>
</feature>
<organism evidence="2 3">
    <name type="scientific">Ustilaginoidea virens</name>
    <name type="common">Rice false smut fungus</name>
    <name type="synonym">Villosiclava virens</name>
    <dbReference type="NCBI Taxonomy" id="1159556"/>
    <lineage>
        <taxon>Eukaryota</taxon>
        <taxon>Fungi</taxon>
        <taxon>Dikarya</taxon>
        <taxon>Ascomycota</taxon>
        <taxon>Pezizomycotina</taxon>
        <taxon>Sordariomycetes</taxon>
        <taxon>Hypocreomycetidae</taxon>
        <taxon>Hypocreales</taxon>
        <taxon>Clavicipitaceae</taxon>
        <taxon>Ustilaginoidea</taxon>
    </lineage>
</organism>
<evidence type="ECO:0000256" key="1">
    <source>
        <dbReference type="SAM" id="MobiDB-lite"/>
    </source>
</evidence>
<feature type="region of interest" description="Disordered" evidence="1">
    <location>
        <begin position="275"/>
        <end position="334"/>
    </location>
</feature>
<dbReference type="Proteomes" id="UP000054053">
    <property type="component" value="Unassembled WGS sequence"/>
</dbReference>
<dbReference type="PANTHER" id="PTHR39607:SF1">
    <property type="entry name" value="B-ZIP TRANSCRIPTION FACTOR (EUROFUNG)"/>
    <property type="match status" value="1"/>
</dbReference>
<protein>
    <recommendedName>
        <fullName evidence="4">BZIP domain-containing protein</fullName>
    </recommendedName>
</protein>
<sequence length="524" mass="57878">MSIGSETANLSHEGTVYLGQDDDWTQATDPRAKKRIQNRNAQRSYRQRMKMRMAELARLKELRRQSLERSVLQQQIDPRIVPSVEGYQYFESARTEHGVKDEGDHATMRQEDGQDHNYAVYNRNPLLLDLSLGQSKSMAQDGHLSQICGQPSPGGDVFVPADGSQLHSARQSASPSAYHHDPFQQSHSPPVLEQGQSNDMEHCYPQMQTGVDVGSDNVKAAHGGPNDCEGYVPHCKGYQTFSLPMRPSQNLANGVLHYDDPHAGPDLDRATAAAQPFHSAPTPLPTPLPTPIGSGLSSFPDLHDGQDPGVAPVPSNAAHANHTGSPPPCLGGPSSFDDKFRRIMTEVEAAGFNSFDDLVSAYYIRPFEDVSHLATQQRISRNRGLPRILGDIFAATSQWTTWEKHGIQQEILKISEELLEQEQAKSRDVVRAKFNVLMEQIGSGAGAHSVELKRAFIDMGKLLQEQQPNSWALLITLAGRGQTACPRDHFCIVLMNMMMLNCVGYAGNQMLSNMFFALSQMDLQ</sequence>
<feature type="compositionally biased region" description="Polar residues" evidence="1">
    <location>
        <begin position="165"/>
        <end position="175"/>
    </location>
</feature>
<dbReference type="PANTHER" id="PTHR39607">
    <property type="entry name" value="XANTHOCILLIN BIOSYNTHESIS CLUSTER TRANSCRIPTION FACTOR XANC-RELATED"/>
    <property type="match status" value="1"/>
</dbReference>
<dbReference type="CDD" id="cd14688">
    <property type="entry name" value="bZIP_YAP"/>
    <property type="match status" value="1"/>
</dbReference>
<evidence type="ECO:0000313" key="2">
    <source>
        <dbReference type="EMBL" id="GAO18827.1"/>
    </source>
</evidence>
<name>A0A1B5L5T1_USTVR</name>
<dbReference type="EMBL" id="BBTG02000013">
    <property type="protein sequence ID" value="GAO18827.1"/>
    <property type="molecule type" value="Genomic_DNA"/>
</dbReference>
<proteinExistence type="predicted"/>
<dbReference type="AlphaFoldDB" id="A0A1B5L5T1"/>
<comment type="caution">
    <text evidence="2">The sequence shown here is derived from an EMBL/GenBank/DDBJ whole genome shotgun (WGS) entry which is preliminary data.</text>
</comment>